<feature type="signal peptide" evidence="1">
    <location>
        <begin position="1"/>
        <end position="23"/>
    </location>
</feature>
<dbReference type="AlphaFoldDB" id="A0A179DIV3"/>
<evidence type="ECO:0008006" key="4">
    <source>
        <dbReference type="Google" id="ProtNLM"/>
    </source>
</evidence>
<evidence type="ECO:0000313" key="2">
    <source>
        <dbReference type="EMBL" id="OAQ40640.1"/>
    </source>
</evidence>
<dbReference type="NCBIfam" id="TIGR03519">
    <property type="entry name" value="T9SS_PorP_fam"/>
    <property type="match status" value="1"/>
</dbReference>
<dbReference type="OrthoDB" id="1493187at2"/>
<sequence>MIRIKKSLILGFALLASTFYAEAQQDPQYSQYMFNSLVINPAYAGYKETLNASGLYRNQWLDVPGGPITQSLVLDGSFFNDQIGLGLSVVKDKIGLQEQSTAYLNFAYKLTVGDGATLAFGMGAGVGQYKYNGGQAEYDDPNDPTLAIGSASFISPDLRAGVHYSTDKFYAGFSSTNLISSVINSGQTAKDAIVRQGRHFFLTAGYLIDFGSFVKFKPSFLIKEDTKGPTNLDINNFFLLGEKVWLGASYRTSVNLLNKKGVVGNVKSPDALVGMIEIFAADGVRIGYAYDYSLSALKGFDNGSHEISLGITFGPKRRVPILSPRYF</sequence>
<reference evidence="2 3" key="2">
    <citation type="submission" date="2016-06" db="EMBL/GenBank/DDBJ databases">
        <title>Pedobacter psychrophilus sp. nov., isolated from Antarctic fragmentary rock.</title>
        <authorList>
            <person name="Svec P."/>
        </authorList>
    </citation>
    <scope>NUCLEOTIDE SEQUENCE [LARGE SCALE GENOMIC DNA]</scope>
    <source>
        <strain evidence="2 3">CCM 8644</strain>
    </source>
</reference>
<gene>
    <name evidence="2" type="ORF">A5893_06775</name>
</gene>
<dbReference type="EMBL" id="LWHJ01000022">
    <property type="protein sequence ID" value="OAQ40640.1"/>
    <property type="molecule type" value="Genomic_DNA"/>
</dbReference>
<name>A0A179DIV3_9SPHI</name>
<dbReference type="InterPro" id="IPR019861">
    <property type="entry name" value="PorP/SprF_Bacteroidetes"/>
</dbReference>
<proteinExistence type="predicted"/>
<protein>
    <recommendedName>
        <fullName evidence="4">Type IX secretion system membrane protein PorP/SprF</fullName>
    </recommendedName>
</protein>
<keyword evidence="3" id="KW-1185">Reference proteome</keyword>
<keyword evidence="1" id="KW-0732">Signal</keyword>
<feature type="chain" id="PRO_5008100622" description="Type IX secretion system membrane protein PorP/SprF" evidence="1">
    <location>
        <begin position="24"/>
        <end position="327"/>
    </location>
</feature>
<dbReference type="Proteomes" id="UP000078459">
    <property type="component" value="Unassembled WGS sequence"/>
</dbReference>
<organism evidence="2 3">
    <name type="scientific">Pedobacter psychrophilus</name>
    <dbReference type="NCBI Taxonomy" id="1826909"/>
    <lineage>
        <taxon>Bacteria</taxon>
        <taxon>Pseudomonadati</taxon>
        <taxon>Bacteroidota</taxon>
        <taxon>Sphingobacteriia</taxon>
        <taxon>Sphingobacteriales</taxon>
        <taxon>Sphingobacteriaceae</taxon>
        <taxon>Pedobacter</taxon>
    </lineage>
</organism>
<comment type="caution">
    <text evidence="2">The sequence shown here is derived from an EMBL/GenBank/DDBJ whole genome shotgun (WGS) entry which is preliminary data.</text>
</comment>
<evidence type="ECO:0000256" key="1">
    <source>
        <dbReference type="SAM" id="SignalP"/>
    </source>
</evidence>
<dbReference type="RefSeq" id="WP_068821873.1">
    <property type="nucleotide sequence ID" value="NZ_LWHJ01000022.1"/>
</dbReference>
<evidence type="ECO:0000313" key="3">
    <source>
        <dbReference type="Proteomes" id="UP000078459"/>
    </source>
</evidence>
<reference evidence="2 3" key="1">
    <citation type="submission" date="2016-04" db="EMBL/GenBank/DDBJ databases">
        <authorList>
            <person name="Evans L.H."/>
            <person name="Alamgir A."/>
            <person name="Owens N."/>
            <person name="Weber N.D."/>
            <person name="Virtaneva K."/>
            <person name="Barbian K."/>
            <person name="Babar A."/>
            <person name="Rosenke K."/>
        </authorList>
    </citation>
    <scope>NUCLEOTIDE SEQUENCE [LARGE SCALE GENOMIC DNA]</scope>
    <source>
        <strain evidence="2 3">CCM 8644</strain>
    </source>
</reference>
<dbReference type="Pfam" id="PF11751">
    <property type="entry name" value="PorP_SprF"/>
    <property type="match status" value="1"/>
</dbReference>
<accession>A0A179DIV3</accession>
<dbReference type="STRING" id="1826909.A5893_06775"/>